<protein>
    <recommendedName>
        <fullName evidence="2">Acyl-CoA thioesterase-like N-terminal HotDog domain-containing protein</fullName>
    </recommendedName>
</protein>
<organism evidence="3 4">
    <name type="scientific">Triparma laevis f. longispina</name>
    <dbReference type="NCBI Taxonomy" id="1714387"/>
    <lineage>
        <taxon>Eukaryota</taxon>
        <taxon>Sar</taxon>
        <taxon>Stramenopiles</taxon>
        <taxon>Ochrophyta</taxon>
        <taxon>Bolidophyceae</taxon>
        <taxon>Parmales</taxon>
        <taxon>Triparmaceae</taxon>
        <taxon>Triparma</taxon>
    </lineage>
</organism>
<comment type="caution">
    <text evidence="3">The sequence shown here is derived from an EMBL/GenBank/DDBJ whole genome shotgun (WGS) entry which is preliminary data.</text>
</comment>
<evidence type="ECO:0000313" key="3">
    <source>
        <dbReference type="EMBL" id="GMH59932.1"/>
    </source>
</evidence>
<dbReference type="EMBL" id="BRXW01000494">
    <property type="protein sequence ID" value="GMH59932.1"/>
    <property type="molecule type" value="Genomic_DNA"/>
</dbReference>
<dbReference type="InterPro" id="IPR049449">
    <property type="entry name" value="TesB_ACOT8-like_N"/>
</dbReference>
<sequence length="374" mass="41084">MLLLRSARIPRHCTTLFSSSLSSSSFSTAPPPPHKKLSVTNTSSPNVHLCPKENLNVVFKPGAYGGQLMAQSLTAAINTAPESHTPSSLQCFFLGPTLISSDVYFTTSLIRESGKSFQTFRTVAQQLAPEENIEDLPSKPVNFESTVSFYKTLPQPDDYTAMSPHLNDSPLTSSDFQTSLSLSDVSASIKSGFIPRNLLYKMALKLTQSCTADMQLTIRLPSNPDLNTGKTAYFIGVPSTMQGDSLTSLKTLIPYVSDSMTQVLSACDALDPVWSGWPSKLTVWNYSINYHVNSSNNVSPSEAFVDDEGTRWFVIEYVFAGARNGIGNGFNHIWDLDGSLLRYEWRAAYTLECVGELDERTDGEQQHFLLPSAS</sequence>
<evidence type="ECO:0000259" key="2">
    <source>
        <dbReference type="Pfam" id="PF13622"/>
    </source>
</evidence>
<dbReference type="Gene3D" id="2.40.160.210">
    <property type="entry name" value="Acyl-CoA thioesterase, double hotdog domain"/>
    <property type="match status" value="1"/>
</dbReference>
<proteinExistence type="predicted"/>
<accession>A0A9W6ZZ25</accession>
<keyword evidence="4" id="KW-1185">Reference proteome</keyword>
<feature type="region of interest" description="Disordered" evidence="1">
    <location>
        <begin position="20"/>
        <end position="43"/>
    </location>
</feature>
<name>A0A9W6ZZ25_9STRA</name>
<evidence type="ECO:0000313" key="4">
    <source>
        <dbReference type="Proteomes" id="UP001165122"/>
    </source>
</evidence>
<dbReference type="Proteomes" id="UP001165122">
    <property type="component" value="Unassembled WGS sequence"/>
</dbReference>
<feature type="domain" description="Acyl-CoA thioesterase-like N-terminal HotDog" evidence="2">
    <location>
        <begin position="62"/>
        <end position="126"/>
    </location>
</feature>
<dbReference type="OrthoDB" id="68328at2759"/>
<dbReference type="Pfam" id="PF13622">
    <property type="entry name" value="4HBT_3"/>
    <property type="match status" value="1"/>
</dbReference>
<dbReference type="InterPro" id="IPR042171">
    <property type="entry name" value="Acyl-CoA_hotdog"/>
</dbReference>
<dbReference type="SUPFAM" id="SSF54637">
    <property type="entry name" value="Thioesterase/thiol ester dehydrase-isomerase"/>
    <property type="match status" value="1"/>
</dbReference>
<dbReference type="AlphaFoldDB" id="A0A9W6ZZ25"/>
<dbReference type="InterPro" id="IPR029069">
    <property type="entry name" value="HotDog_dom_sf"/>
</dbReference>
<reference evidence="4" key="1">
    <citation type="journal article" date="2023" name="Commun. Biol.">
        <title>Genome analysis of Parmales, the sister group of diatoms, reveals the evolutionary specialization of diatoms from phago-mixotrophs to photoautotrophs.</title>
        <authorList>
            <person name="Ban H."/>
            <person name="Sato S."/>
            <person name="Yoshikawa S."/>
            <person name="Yamada K."/>
            <person name="Nakamura Y."/>
            <person name="Ichinomiya M."/>
            <person name="Sato N."/>
            <person name="Blanc-Mathieu R."/>
            <person name="Endo H."/>
            <person name="Kuwata A."/>
            <person name="Ogata H."/>
        </authorList>
    </citation>
    <scope>NUCLEOTIDE SEQUENCE [LARGE SCALE GENOMIC DNA]</scope>
    <source>
        <strain evidence="4">NIES 3700</strain>
    </source>
</reference>
<gene>
    <name evidence="3" type="ORF">TrLO_g2186</name>
</gene>
<evidence type="ECO:0000256" key="1">
    <source>
        <dbReference type="SAM" id="MobiDB-lite"/>
    </source>
</evidence>